<dbReference type="PANTHER" id="PTHR45663">
    <property type="entry name" value="GEO12009P1"/>
    <property type="match status" value="1"/>
</dbReference>
<proteinExistence type="inferred from homology"/>
<reference evidence="10 11" key="1">
    <citation type="submission" date="2019-02" db="EMBL/GenBank/DDBJ databases">
        <title>Pedobacter sp. RP-1-13 sp. nov., isolated from Arctic soil.</title>
        <authorList>
            <person name="Dahal R.H."/>
        </authorList>
    </citation>
    <scope>NUCLEOTIDE SEQUENCE [LARGE SCALE GENOMIC DNA]</scope>
    <source>
        <strain evidence="10 11">RP-1-13</strain>
    </source>
</reference>
<feature type="domain" description="Thioredoxin" evidence="9">
    <location>
        <begin position="1"/>
        <end position="98"/>
    </location>
</feature>
<accession>A0A4R0MTC4</accession>
<dbReference type="InterPro" id="IPR036249">
    <property type="entry name" value="Thioredoxin-like_sf"/>
</dbReference>
<dbReference type="SUPFAM" id="SSF52833">
    <property type="entry name" value="Thioredoxin-like"/>
    <property type="match status" value="1"/>
</dbReference>
<dbReference type="GO" id="GO:0045454">
    <property type="term" value="P:cell redox homeostasis"/>
    <property type="evidence" value="ECO:0007669"/>
    <property type="project" value="TreeGrafter"/>
</dbReference>
<dbReference type="NCBIfam" id="TIGR01068">
    <property type="entry name" value="thioredoxin"/>
    <property type="match status" value="1"/>
</dbReference>
<dbReference type="AlphaFoldDB" id="A0A4R0MTC4"/>
<evidence type="ECO:0000256" key="4">
    <source>
        <dbReference type="ARBA" id="ARBA00023157"/>
    </source>
</evidence>
<sequence length="98" mass="10772">MSKFSELINGNKPVLVDFFAEWCGPCKMMAPILDQVKSEIGDKASIIKVDVDKNRNAAAAYNVQGVPTFILFKNGKQIWRQSGAILAAQLKNVIESNS</sequence>
<comment type="caution">
    <text evidence="10">The sequence shown here is derived from an EMBL/GenBank/DDBJ whole genome shotgun (WGS) entry which is preliminary data.</text>
</comment>
<feature type="active site" description="Nucleophile" evidence="7">
    <location>
        <position position="26"/>
    </location>
</feature>
<dbReference type="OrthoDB" id="9790390at2"/>
<keyword evidence="5 8" id="KW-0676">Redox-active center</keyword>
<feature type="disulfide bond" description="Redox-active" evidence="8">
    <location>
        <begin position="23"/>
        <end position="26"/>
    </location>
</feature>
<dbReference type="Gene3D" id="3.40.30.10">
    <property type="entry name" value="Glutaredoxin"/>
    <property type="match status" value="1"/>
</dbReference>
<dbReference type="InterPro" id="IPR005746">
    <property type="entry name" value="Thioredoxin"/>
</dbReference>
<dbReference type="InterPro" id="IPR013766">
    <property type="entry name" value="Thioredoxin_domain"/>
</dbReference>
<organism evidence="10 11">
    <name type="scientific">Pedobacter frigiditerrae</name>
    <dbReference type="NCBI Taxonomy" id="2530452"/>
    <lineage>
        <taxon>Bacteria</taxon>
        <taxon>Pseudomonadati</taxon>
        <taxon>Bacteroidota</taxon>
        <taxon>Sphingobacteriia</taxon>
        <taxon>Sphingobacteriales</taxon>
        <taxon>Sphingobacteriaceae</taxon>
        <taxon>Pedobacter</taxon>
    </lineage>
</organism>
<name>A0A4R0MTC4_9SPHI</name>
<evidence type="ECO:0000259" key="9">
    <source>
        <dbReference type="PROSITE" id="PS51352"/>
    </source>
</evidence>
<feature type="site" description="Contributes to redox potential value" evidence="7">
    <location>
        <position position="24"/>
    </location>
</feature>
<comment type="similarity">
    <text evidence="1">Belongs to the thioredoxin family.</text>
</comment>
<dbReference type="Proteomes" id="UP000292884">
    <property type="component" value="Unassembled WGS sequence"/>
</dbReference>
<protein>
    <recommendedName>
        <fullName evidence="6">Thioredoxin</fullName>
    </recommendedName>
</protein>
<evidence type="ECO:0000256" key="2">
    <source>
        <dbReference type="ARBA" id="ARBA00022448"/>
    </source>
</evidence>
<dbReference type="PIRSF" id="PIRSF000077">
    <property type="entry name" value="Thioredoxin"/>
    <property type="match status" value="1"/>
</dbReference>
<feature type="active site" description="Nucleophile" evidence="7">
    <location>
        <position position="23"/>
    </location>
</feature>
<dbReference type="Pfam" id="PF00085">
    <property type="entry name" value="Thioredoxin"/>
    <property type="match status" value="1"/>
</dbReference>
<dbReference type="PROSITE" id="PS00194">
    <property type="entry name" value="THIOREDOXIN_1"/>
    <property type="match status" value="1"/>
</dbReference>
<keyword evidence="11" id="KW-1185">Reference proteome</keyword>
<keyword evidence="4 8" id="KW-1015">Disulfide bond</keyword>
<evidence type="ECO:0000313" key="11">
    <source>
        <dbReference type="Proteomes" id="UP000292884"/>
    </source>
</evidence>
<dbReference type="GO" id="GO:0015035">
    <property type="term" value="F:protein-disulfide reductase activity"/>
    <property type="evidence" value="ECO:0007669"/>
    <property type="project" value="UniProtKB-UniRule"/>
</dbReference>
<evidence type="ECO:0000313" key="10">
    <source>
        <dbReference type="EMBL" id="TCC90270.1"/>
    </source>
</evidence>
<dbReference type="PANTHER" id="PTHR45663:SF11">
    <property type="entry name" value="GEO12009P1"/>
    <property type="match status" value="1"/>
</dbReference>
<dbReference type="GO" id="GO:0005829">
    <property type="term" value="C:cytosol"/>
    <property type="evidence" value="ECO:0007669"/>
    <property type="project" value="TreeGrafter"/>
</dbReference>
<dbReference type="RefSeq" id="WP_131553672.1">
    <property type="nucleotide sequence ID" value="NZ_SJSK01000003.1"/>
</dbReference>
<evidence type="ECO:0000256" key="6">
    <source>
        <dbReference type="NCBIfam" id="TIGR01068"/>
    </source>
</evidence>
<evidence type="ECO:0000256" key="8">
    <source>
        <dbReference type="PIRSR" id="PIRSR000077-4"/>
    </source>
</evidence>
<evidence type="ECO:0000256" key="7">
    <source>
        <dbReference type="PIRSR" id="PIRSR000077-1"/>
    </source>
</evidence>
<feature type="site" description="Deprotonates C-terminal active site Cys" evidence="7">
    <location>
        <position position="17"/>
    </location>
</feature>
<evidence type="ECO:0000256" key="5">
    <source>
        <dbReference type="ARBA" id="ARBA00023284"/>
    </source>
</evidence>
<dbReference type="FunFam" id="3.40.30.10:FF:000001">
    <property type="entry name" value="Thioredoxin"/>
    <property type="match status" value="1"/>
</dbReference>
<gene>
    <name evidence="10" type="primary">trxA</name>
    <name evidence="10" type="ORF">EZ428_13400</name>
</gene>
<dbReference type="EMBL" id="SJSK01000003">
    <property type="protein sequence ID" value="TCC90270.1"/>
    <property type="molecule type" value="Genomic_DNA"/>
</dbReference>
<dbReference type="InterPro" id="IPR017937">
    <property type="entry name" value="Thioredoxin_CS"/>
</dbReference>
<dbReference type="PROSITE" id="PS51352">
    <property type="entry name" value="THIOREDOXIN_2"/>
    <property type="match status" value="1"/>
</dbReference>
<dbReference type="CDD" id="cd02947">
    <property type="entry name" value="TRX_family"/>
    <property type="match status" value="1"/>
</dbReference>
<evidence type="ECO:0000256" key="3">
    <source>
        <dbReference type="ARBA" id="ARBA00022982"/>
    </source>
</evidence>
<keyword evidence="3" id="KW-0249">Electron transport</keyword>
<dbReference type="PRINTS" id="PR00421">
    <property type="entry name" value="THIOREDOXIN"/>
</dbReference>
<feature type="site" description="Contributes to redox potential value" evidence="7">
    <location>
        <position position="25"/>
    </location>
</feature>
<evidence type="ECO:0000256" key="1">
    <source>
        <dbReference type="ARBA" id="ARBA00008987"/>
    </source>
</evidence>
<keyword evidence="2" id="KW-0813">Transport</keyword>